<reference evidence="4 5" key="1">
    <citation type="journal article" date="2016" name="Nat. Commun.">
        <title>Thousands of microbial genomes shed light on interconnected biogeochemical processes in an aquifer system.</title>
        <authorList>
            <person name="Anantharaman K."/>
            <person name="Brown C.T."/>
            <person name="Hug L.A."/>
            <person name="Sharon I."/>
            <person name="Castelle C.J."/>
            <person name="Probst A.J."/>
            <person name="Thomas B.C."/>
            <person name="Singh A."/>
            <person name="Wilkins M.J."/>
            <person name="Karaoz U."/>
            <person name="Brodie E.L."/>
            <person name="Williams K.H."/>
            <person name="Hubbard S.S."/>
            <person name="Banfield J.F."/>
        </authorList>
    </citation>
    <scope>NUCLEOTIDE SEQUENCE [LARGE SCALE GENOMIC DNA]</scope>
</reference>
<feature type="transmembrane region" description="Helical" evidence="2">
    <location>
        <begin position="89"/>
        <end position="106"/>
    </location>
</feature>
<dbReference type="Proteomes" id="UP000177943">
    <property type="component" value="Unassembled WGS sequence"/>
</dbReference>
<keyword evidence="2" id="KW-1133">Transmembrane helix</keyword>
<proteinExistence type="predicted"/>
<feature type="domain" description="HMA" evidence="3">
    <location>
        <begin position="6"/>
        <end position="72"/>
    </location>
</feature>
<keyword evidence="1" id="KW-0479">Metal-binding</keyword>
<accession>A0A1G2MVP7</accession>
<dbReference type="AlphaFoldDB" id="A0A1G2MVP7"/>
<comment type="caution">
    <text evidence="4">The sequence shown here is derived from an EMBL/GenBank/DDBJ whole genome shotgun (WGS) entry which is preliminary data.</text>
</comment>
<keyword evidence="2" id="KW-0472">Membrane</keyword>
<evidence type="ECO:0000259" key="3">
    <source>
        <dbReference type="PROSITE" id="PS50846"/>
    </source>
</evidence>
<evidence type="ECO:0000313" key="5">
    <source>
        <dbReference type="Proteomes" id="UP000177943"/>
    </source>
</evidence>
<dbReference type="GO" id="GO:0046872">
    <property type="term" value="F:metal ion binding"/>
    <property type="evidence" value="ECO:0007669"/>
    <property type="project" value="UniProtKB-KW"/>
</dbReference>
<dbReference type="PROSITE" id="PS01047">
    <property type="entry name" value="HMA_1"/>
    <property type="match status" value="1"/>
</dbReference>
<name>A0A1G2MVP7_9BACT</name>
<feature type="non-terminal residue" evidence="4">
    <location>
        <position position="113"/>
    </location>
</feature>
<organism evidence="4 5">
    <name type="scientific">Candidatus Taylorbacteria bacterium RIFCSPHIGHO2_02_FULL_45_35</name>
    <dbReference type="NCBI Taxonomy" id="1802311"/>
    <lineage>
        <taxon>Bacteria</taxon>
        <taxon>Candidatus Tayloriibacteriota</taxon>
    </lineage>
</organism>
<dbReference type="InterPro" id="IPR006121">
    <property type="entry name" value="HMA_dom"/>
</dbReference>
<gene>
    <name evidence="4" type="ORF">A3D56_01195</name>
</gene>
<dbReference type="Pfam" id="PF00403">
    <property type="entry name" value="HMA"/>
    <property type="match status" value="1"/>
</dbReference>
<dbReference type="SUPFAM" id="SSF55008">
    <property type="entry name" value="HMA, heavy metal-associated domain"/>
    <property type="match status" value="1"/>
</dbReference>
<dbReference type="PROSITE" id="PS50846">
    <property type="entry name" value="HMA_2"/>
    <property type="match status" value="1"/>
</dbReference>
<dbReference type="InterPro" id="IPR036163">
    <property type="entry name" value="HMA_dom_sf"/>
</dbReference>
<evidence type="ECO:0000256" key="1">
    <source>
        <dbReference type="ARBA" id="ARBA00022723"/>
    </source>
</evidence>
<evidence type="ECO:0000313" key="4">
    <source>
        <dbReference type="EMBL" id="OHA27319.1"/>
    </source>
</evidence>
<protein>
    <recommendedName>
        <fullName evidence="3">HMA domain-containing protein</fullName>
    </recommendedName>
</protein>
<dbReference type="InterPro" id="IPR017969">
    <property type="entry name" value="Heavy-metal-associated_CS"/>
</dbReference>
<dbReference type="EMBL" id="MHRP01000016">
    <property type="protein sequence ID" value="OHA27319.1"/>
    <property type="molecule type" value="Genomic_DNA"/>
</dbReference>
<keyword evidence="2" id="KW-0812">Transmembrane</keyword>
<dbReference type="Gene3D" id="3.30.70.100">
    <property type="match status" value="1"/>
</dbReference>
<sequence>MTVQTQKHTLHVHGMHCNACVLMIESELSELPRITEVKANLKNHSVEVVGDFGNKTPEQVAEELTIPLKPHGYTVSVERKQHEANWSDFKIAVPIALAFTVLFVILQKMGIVN</sequence>
<evidence type="ECO:0000256" key="2">
    <source>
        <dbReference type="SAM" id="Phobius"/>
    </source>
</evidence>
<dbReference type="CDD" id="cd00371">
    <property type="entry name" value="HMA"/>
    <property type="match status" value="1"/>
</dbReference>